<sequence length="248" mass="28115">MSSPEEVSTRCIGDSWTLHKELKSISLTPVEHGCLTSFRLIALTNGTVSRLLKALTLPNVQDLGLFSLGSYPSWNNDALHVFITRIGTSLRILNLCGISEYKDEIHGILQRCPNVSRFTLVADFLADGFLEQFTGRTGFIMDISGRNGKLYLSRLVSIELDAKISFTPKGFSSFIKSMFNRKDSLSSTSLRSLIIRCRGVTPQFINSEVFEELRRYQEQGRVIRIDTEYAPLFPRPSLLIRRFPERSR</sequence>
<dbReference type="Proteomes" id="UP000724874">
    <property type="component" value="Unassembled WGS sequence"/>
</dbReference>
<proteinExistence type="predicted"/>
<reference evidence="1" key="1">
    <citation type="submission" date="2020-11" db="EMBL/GenBank/DDBJ databases">
        <authorList>
            <consortium name="DOE Joint Genome Institute"/>
            <person name="Ahrendt S."/>
            <person name="Riley R."/>
            <person name="Andreopoulos W."/>
            <person name="LaButti K."/>
            <person name="Pangilinan J."/>
            <person name="Ruiz-duenas F.J."/>
            <person name="Barrasa J.M."/>
            <person name="Sanchez-Garcia M."/>
            <person name="Camarero S."/>
            <person name="Miyauchi S."/>
            <person name="Serrano A."/>
            <person name="Linde D."/>
            <person name="Babiker R."/>
            <person name="Drula E."/>
            <person name="Ayuso-Fernandez I."/>
            <person name="Pacheco R."/>
            <person name="Padilla G."/>
            <person name="Ferreira P."/>
            <person name="Barriuso J."/>
            <person name="Kellner H."/>
            <person name="Castanera R."/>
            <person name="Alfaro M."/>
            <person name="Ramirez L."/>
            <person name="Pisabarro A.G."/>
            <person name="Kuo A."/>
            <person name="Tritt A."/>
            <person name="Lipzen A."/>
            <person name="He G."/>
            <person name="Yan M."/>
            <person name="Ng V."/>
            <person name="Cullen D."/>
            <person name="Martin F."/>
            <person name="Rosso M.-N."/>
            <person name="Henrissat B."/>
            <person name="Hibbett D."/>
            <person name="Martinez A.T."/>
            <person name="Grigoriev I.V."/>
        </authorList>
    </citation>
    <scope>NUCLEOTIDE SEQUENCE</scope>
    <source>
        <strain evidence="1">AH 44721</strain>
    </source>
</reference>
<accession>A0A9P5NWP6</accession>
<name>A0A9P5NWP6_GYMJU</name>
<dbReference type="Gene3D" id="3.80.10.10">
    <property type="entry name" value="Ribonuclease Inhibitor"/>
    <property type="match status" value="1"/>
</dbReference>
<protein>
    <submittedName>
        <fullName evidence="1">Uncharacterized protein</fullName>
    </submittedName>
</protein>
<dbReference type="EMBL" id="JADNYJ010000004">
    <property type="protein sequence ID" value="KAF8911695.1"/>
    <property type="molecule type" value="Genomic_DNA"/>
</dbReference>
<comment type="caution">
    <text evidence="1">The sequence shown here is derived from an EMBL/GenBank/DDBJ whole genome shotgun (WGS) entry which is preliminary data.</text>
</comment>
<evidence type="ECO:0000313" key="2">
    <source>
        <dbReference type="Proteomes" id="UP000724874"/>
    </source>
</evidence>
<organism evidence="1 2">
    <name type="scientific">Gymnopilus junonius</name>
    <name type="common">Spectacular rustgill mushroom</name>
    <name type="synonym">Gymnopilus spectabilis subsp. junonius</name>
    <dbReference type="NCBI Taxonomy" id="109634"/>
    <lineage>
        <taxon>Eukaryota</taxon>
        <taxon>Fungi</taxon>
        <taxon>Dikarya</taxon>
        <taxon>Basidiomycota</taxon>
        <taxon>Agaricomycotina</taxon>
        <taxon>Agaricomycetes</taxon>
        <taxon>Agaricomycetidae</taxon>
        <taxon>Agaricales</taxon>
        <taxon>Agaricineae</taxon>
        <taxon>Hymenogastraceae</taxon>
        <taxon>Gymnopilus</taxon>
    </lineage>
</organism>
<dbReference type="AlphaFoldDB" id="A0A9P5NWP6"/>
<evidence type="ECO:0000313" key="1">
    <source>
        <dbReference type="EMBL" id="KAF8911695.1"/>
    </source>
</evidence>
<keyword evidence="2" id="KW-1185">Reference proteome</keyword>
<dbReference type="InterPro" id="IPR032675">
    <property type="entry name" value="LRR_dom_sf"/>
</dbReference>
<gene>
    <name evidence="1" type="ORF">CPB84DRAFT_941839</name>
</gene>